<organism evidence="3 4">
    <name type="scientific">Sphingobacterium arenae</name>
    <dbReference type="NCBI Taxonomy" id="1280598"/>
    <lineage>
        <taxon>Bacteria</taxon>
        <taxon>Pseudomonadati</taxon>
        <taxon>Bacteroidota</taxon>
        <taxon>Sphingobacteriia</taxon>
        <taxon>Sphingobacteriales</taxon>
        <taxon>Sphingobacteriaceae</taxon>
        <taxon>Sphingobacterium</taxon>
    </lineage>
</organism>
<keyword evidence="3" id="KW-0418">Kinase</keyword>
<keyword evidence="3" id="KW-0808">Transferase</keyword>
<name>A0ABR7Y6P5_9SPHI</name>
<sequence length="436" mass="50246">MLIFLLLLIIGVVVVSIIYEKIDQLKYQNETATAVEQSLLMQRDFDLLEQRLALFMNMQTNTEHTYNTETDARLHRLFLFGDLDSSAVRSDDYYPIPFPQVERTAGTPVYVDLYELNNYFRNVNRYARAYAAVYTAEGYCLVHPDSSNVGTLRDDGRSWLEKARGAVQHSAYLNLPVRRFVYPLQHFFSDAYIVISVPKIRQEEITDILFLSLLLGGVLLVAVMAFSVSLYIQRKKEHVLALERVNIQKGQALARFERLREQMNPHFLFNALGSLQQLVKQDQDRAQLFVGKMAKMYRTMLRQDHAVYASLEEELSLASAYLFLQEIRFKNALAPIDIQVDKVYLQRLLPRWCLQIVVENAIKHNEFTALAPLSIQIAVDGERLVVRNNYRPRKNADMESGGYGLQYIYSVYQAAGTEGFHFGTDAEYFAVYLPLL</sequence>
<feature type="domain" description="Signal transduction histidine kinase internal region" evidence="2">
    <location>
        <begin position="254"/>
        <end position="332"/>
    </location>
</feature>
<proteinExistence type="predicted"/>
<dbReference type="EMBL" id="JACNYK010000004">
    <property type="protein sequence ID" value="MBD1426983.1"/>
    <property type="molecule type" value="Genomic_DNA"/>
</dbReference>
<evidence type="ECO:0000259" key="2">
    <source>
        <dbReference type="Pfam" id="PF06580"/>
    </source>
</evidence>
<keyword evidence="1" id="KW-0472">Membrane</keyword>
<accession>A0ABR7Y6P5</accession>
<evidence type="ECO:0000256" key="1">
    <source>
        <dbReference type="SAM" id="Phobius"/>
    </source>
</evidence>
<keyword evidence="1" id="KW-0812">Transmembrane</keyword>
<dbReference type="GO" id="GO:0016301">
    <property type="term" value="F:kinase activity"/>
    <property type="evidence" value="ECO:0007669"/>
    <property type="project" value="UniProtKB-KW"/>
</dbReference>
<evidence type="ECO:0000313" key="3">
    <source>
        <dbReference type="EMBL" id="MBD1426983.1"/>
    </source>
</evidence>
<dbReference type="CDD" id="cd18774">
    <property type="entry name" value="PDC2_HK_sensor"/>
    <property type="match status" value="1"/>
</dbReference>
<dbReference type="InterPro" id="IPR010559">
    <property type="entry name" value="Sig_transdc_His_kin_internal"/>
</dbReference>
<dbReference type="RefSeq" id="WP_190310125.1">
    <property type="nucleotide sequence ID" value="NZ_JACNYK010000004.1"/>
</dbReference>
<gene>
    <name evidence="3" type="ORF">H8B17_15480</name>
</gene>
<reference evidence="3 4" key="1">
    <citation type="submission" date="2020-08" db="EMBL/GenBank/DDBJ databases">
        <title>Sphingobacterium sp. DN00404 isolated from aquaculture water.</title>
        <authorList>
            <person name="Zhang M."/>
        </authorList>
    </citation>
    <scope>NUCLEOTIDE SEQUENCE [LARGE SCALE GENOMIC DNA]</scope>
    <source>
        <strain evidence="3 4">KCTC 32294</strain>
    </source>
</reference>
<evidence type="ECO:0000313" key="4">
    <source>
        <dbReference type="Proteomes" id="UP000606494"/>
    </source>
</evidence>
<dbReference type="Pfam" id="PF06580">
    <property type="entry name" value="His_kinase"/>
    <property type="match status" value="1"/>
</dbReference>
<keyword evidence="4" id="KW-1185">Reference proteome</keyword>
<protein>
    <submittedName>
        <fullName evidence="3">Histidine kinase</fullName>
    </submittedName>
</protein>
<dbReference type="Proteomes" id="UP000606494">
    <property type="component" value="Unassembled WGS sequence"/>
</dbReference>
<keyword evidence="1" id="KW-1133">Transmembrane helix</keyword>
<comment type="caution">
    <text evidence="3">The sequence shown here is derived from an EMBL/GenBank/DDBJ whole genome shotgun (WGS) entry which is preliminary data.</text>
</comment>
<feature type="transmembrane region" description="Helical" evidence="1">
    <location>
        <begin position="208"/>
        <end position="232"/>
    </location>
</feature>
<dbReference type="InterPro" id="IPR050640">
    <property type="entry name" value="Bact_2-comp_sensor_kinase"/>
</dbReference>
<dbReference type="PANTHER" id="PTHR34220">
    <property type="entry name" value="SENSOR HISTIDINE KINASE YPDA"/>
    <property type="match status" value="1"/>
</dbReference>
<dbReference type="PANTHER" id="PTHR34220:SF7">
    <property type="entry name" value="SENSOR HISTIDINE KINASE YPDA"/>
    <property type="match status" value="1"/>
</dbReference>